<reference evidence="2 3" key="1">
    <citation type="submission" date="2022-11" db="EMBL/GenBank/DDBJ databases">
        <title>Whole genome sequence of Eschrichtius robustus ER-17-0199.</title>
        <authorList>
            <person name="Bruniche-Olsen A."/>
            <person name="Black A.N."/>
            <person name="Fields C.J."/>
            <person name="Walden K."/>
            <person name="Dewoody J.A."/>
        </authorList>
    </citation>
    <scope>NUCLEOTIDE SEQUENCE [LARGE SCALE GENOMIC DNA]</scope>
    <source>
        <strain evidence="2">ER-17-0199</strain>
        <tissue evidence="2">Blubber</tissue>
    </source>
</reference>
<feature type="region of interest" description="Disordered" evidence="1">
    <location>
        <begin position="1"/>
        <end position="40"/>
    </location>
</feature>
<evidence type="ECO:0000256" key="1">
    <source>
        <dbReference type="SAM" id="MobiDB-lite"/>
    </source>
</evidence>
<accession>A0AB34GHX9</accession>
<dbReference type="AlphaFoldDB" id="A0AB34GHX9"/>
<keyword evidence="3" id="KW-1185">Reference proteome</keyword>
<evidence type="ECO:0000313" key="3">
    <source>
        <dbReference type="Proteomes" id="UP001159641"/>
    </source>
</evidence>
<proteinExistence type="predicted"/>
<sequence>MLKFRGDSEKDKEQKNPPALRGCSFRSPIKKNQNASPNKDYAFNTLTQLEMDLVKFMSKVRNLKAAMATGGNLKFQNSEVPADPHNNITIYEIWGEEDSE</sequence>
<dbReference type="PANTHER" id="PTHR35157:SF1">
    <property type="entry name" value="PROTEIN FAM209A"/>
    <property type="match status" value="1"/>
</dbReference>
<comment type="caution">
    <text evidence="2">The sequence shown here is derived from an EMBL/GenBank/DDBJ whole genome shotgun (WGS) entry which is preliminary data.</text>
</comment>
<gene>
    <name evidence="2" type="ORF">J1605_012900</name>
</gene>
<organism evidence="2 3">
    <name type="scientific">Eschrichtius robustus</name>
    <name type="common">California gray whale</name>
    <name type="synonym">Eschrichtius gibbosus</name>
    <dbReference type="NCBI Taxonomy" id="9764"/>
    <lineage>
        <taxon>Eukaryota</taxon>
        <taxon>Metazoa</taxon>
        <taxon>Chordata</taxon>
        <taxon>Craniata</taxon>
        <taxon>Vertebrata</taxon>
        <taxon>Euteleostomi</taxon>
        <taxon>Mammalia</taxon>
        <taxon>Eutheria</taxon>
        <taxon>Laurasiatheria</taxon>
        <taxon>Artiodactyla</taxon>
        <taxon>Whippomorpha</taxon>
        <taxon>Cetacea</taxon>
        <taxon>Mysticeti</taxon>
        <taxon>Eschrichtiidae</taxon>
        <taxon>Eschrichtius</taxon>
    </lineage>
</organism>
<protein>
    <submittedName>
        <fullName evidence="2">Uncharacterized protein</fullName>
    </submittedName>
</protein>
<feature type="compositionally biased region" description="Basic and acidic residues" evidence="1">
    <location>
        <begin position="1"/>
        <end position="15"/>
    </location>
</feature>
<dbReference type="Proteomes" id="UP001159641">
    <property type="component" value="Unassembled WGS sequence"/>
</dbReference>
<dbReference type="PANTHER" id="PTHR35157">
    <property type="entry name" value="PROTEIN FAM209A"/>
    <property type="match status" value="1"/>
</dbReference>
<dbReference type="EMBL" id="JAIQCJ010002232">
    <property type="protein sequence ID" value="KAJ8779049.1"/>
    <property type="molecule type" value="Genomic_DNA"/>
</dbReference>
<evidence type="ECO:0000313" key="2">
    <source>
        <dbReference type="EMBL" id="KAJ8779049.1"/>
    </source>
</evidence>
<dbReference type="Pfam" id="PF15206">
    <property type="entry name" value="FAM209"/>
    <property type="match status" value="1"/>
</dbReference>
<dbReference type="InterPro" id="IPR027943">
    <property type="entry name" value="FAM209"/>
</dbReference>
<name>A0AB34GHX9_ESCRO</name>